<dbReference type="AlphaFoldDB" id="A0A9R1CVS2"/>
<dbReference type="EMBL" id="JAHLKM010000036">
    <property type="protein sequence ID" value="MCQ4334775.1"/>
    <property type="molecule type" value="Genomic_DNA"/>
</dbReference>
<reference evidence="1" key="1">
    <citation type="journal article" date="2023" name="Front. Microbiol.">
        <title>Genomic-based phylogenetic and metabolic analyses of the genus Natronomonas, and description of Natronomonas aquatica sp. nov.</title>
        <authorList>
            <person name="Garcia-Roldan A."/>
            <person name="Duran-Viseras A."/>
            <person name="de la Haba R.R."/>
            <person name="Corral P."/>
            <person name="Sanchez-Porro C."/>
            <person name="Ventosa A."/>
        </authorList>
    </citation>
    <scope>NUCLEOTIDE SEQUENCE</scope>
    <source>
        <strain evidence="1">F2-12</strain>
    </source>
</reference>
<evidence type="ECO:0000313" key="2">
    <source>
        <dbReference type="Proteomes" id="UP001139494"/>
    </source>
</evidence>
<protein>
    <submittedName>
        <fullName evidence="1">Uncharacterized protein</fullName>
    </submittedName>
</protein>
<dbReference type="RefSeq" id="WP_256030873.1">
    <property type="nucleotide sequence ID" value="NZ_JAHLKM010000036.1"/>
</dbReference>
<gene>
    <name evidence="1" type="ORF">KM295_15075</name>
</gene>
<evidence type="ECO:0000313" key="1">
    <source>
        <dbReference type="EMBL" id="MCQ4334775.1"/>
    </source>
</evidence>
<comment type="caution">
    <text evidence="1">The sequence shown here is derived from an EMBL/GenBank/DDBJ whole genome shotgun (WGS) entry which is preliminary data.</text>
</comment>
<accession>A0A9R1CVS2</accession>
<sequence length="126" mass="13768">MKDDPCGLQNDDHKIAARFHRVLISARDALDADVKIVAGGCNNCTPYGENGAYIYYVAQTHNIDRLPIGYGIGSAADVTPKEIARALVAAAERLDIDVSWNGDTTKKVYLGDDTFYEDEYGSLLEP</sequence>
<name>A0A9R1CVS2_9EURY</name>
<dbReference type="Proteomes" id="UP001139494">
    <property type="component" value="Unassembled WGS sequence"/>
</dbReference>
<keyword evidence="2" id="KW-1185">Reference proteome</keyword>
<proteinExistence type="predicted"/>
<organism evidence="1 2">
    <name type="scientific">Natronomonas aquatica</name>
    <dbReference type="NCBI Taxonomy" id="2841590"/>
    <lineage>
        <taxon>Archaea</taxon>
        <taxon>Methanobacteriati</taxon>
        <taxon>Methanobacteriota</taxon>
        <taxon>Stenosarchaea group</taxon>
        <taxon>Halobacteria</taxon>
        <taxon>Halobacteriales</taxon>
        <taxon>Natronomonadaceae</taxon>
        <taxon>Natronomonas</taxon>
    </lineage>
</organism>